<evidence type="ECO:0000313" key="2">
    <source>
        <dbReference type="Proteomes" id="UP000325081"/>
    </source>
</evidence>
<keyword evidence="2" id="KW-1185">Reference proteome</keyword>
<name>A0A5A7PCK1_STRAF</name>
<reference evidence="2" key="1">
    <citation type="journal article" date="2019" name="Curr. Biol.">
        <title>Genome Sequence of Striga asiatica Provides Insight into the Evolution of Plant Parasitism.</title>
        <authorList>
            <person name="Yoshida S."/>
            <person name="Kim S."/>
            <person name="Wafula E.K."/>
            <person name="Tanskanen J."/>
            <person name="Kim Y.M."/>
            <person name="Honaas L."/>
            <person name="Yang Z."/>
            <person name="Spallek T."/>
            <person name="Conn C.E."/>
            <person name="Ichihashi Y."/>
            <person name="Cheong K."/>
            <person name="Cui S."/>
            <person name="Der J.P."/>
            <person name="Gundlach H."/>
            <person name="Jiao Y."/>
            <person name="Hori C."/>
            <person name="Ishida J.K."/>
            <person name="Kasahara H."/>
            <person name="Kiba T."/>
            <person name="Kim M.S."/>
            <person name="Koo N."/>
            <person name="Laohavisit A."/>
            <person name="Lee Y.H."/>
            <person name="Lumba S."/>
            <person name="McCourt P."/>
            <person name="Mortimer J.C."/>
            <person name="Mutuku J.M."/>
            <person name="Nomura T."/>
            <person name="Sasaki-Sekimoto Y."/>
            <person name="Seto Y."/>
            <person name="Wang Y."/>
            <person name="Wakatake T."/>
            <person name="Sakakibara H."/>
            <person name="Demura T."/>
            <person name="Yamaguchi S."/>
            <person name="Yoneyama K."/>
            <person name="Manabe R.I."/>
            <person name="Nelson D.C."/>
            <person name="Schulman A.H."/>
            <person name="Timko M.P."/>
            <person name="dePamphilis C.W."/>
            <person name="Choi D."/>
            <person name="Shirasu K."/>
        </authorList>
    </citation>
    <scope>NUCLEOTIDE SEQUENCE [LARGE SCALE GENOMIC DNA]</scope>
    <source>
        <strain evidence="2">cv. UVA1</strain>
    </source>
</reference>
<sequence>KETDEKEQMWPNKFKCRSNEIFANVELLRCPSMKEMVEVLYIDQIRLSTVTIILSYCNYYKQWNIKNTVSSLKKCSQKKKKRDGRGHGLCRHEVIIWVPAPGHLAYLSIPENLSIVALECPKAIGSEGQAPILLSLFAIFF</sequence>
<feature type="non-terminal residue" evidence="1">
    <location>
        <position position="1"/>
    </location>
</feature>
<dbReference type="EMBL" id="BKCP01004339">
    <property type="protein sequence ID" value="GER30278.1"/>
    <property type="molecule type" value="Genomic_DNA"/>
</dbReference>
<protein>
    <submittedName>
        <fullName evidence="1">Tetratricopeptide repeat protein 26</fullName>
    </submittedName>
</protein>
<gene>
    <name evidence="1" type="ORF">STAS_06213</name>
</gene>
<organism evidence="1 2">
    <name type="scientific">Striga asiatica</name>
    <name type="common">Asiatic witchweed</name>
    <name type="synonym">Buchnera asiatica</name>
    <dbReference type="NCBI Taxonomy" id="4170"/>
    <lineage>
        <taxon>Eukaryota</taxon>
        <taxon>Viridiplantae</taxon>
        <taxon>Streptophyta</taxon>
        <taxon>Embryophyta</taxon>
        <taxon>Tracheophyta</taxon>
        <taxon>Spermatophyta</taxon>
        <taxon>Magnoliopsida</taxon>
        <taxon>eudicotyledons</taxon>
        <taxon>Gunneridae</taxon>
        <taxon>Pentapetalae</taxon>
        <taxon>asterids</taxon>
        <taxon>lamiids</taxon>
        <taxon>Lamiales</taxon>
        <taxon>Orobanchaceae</taxon>
        <taxon>Buchnereae</taxon>
        <taxon>Striga</taxon>
    </lineage>
</organism>
<dbReference type="AlphaFoldDB" id="A0A5A7PCK1"/>
<accession>A0A5A7PCK1</accession>
<proteinExistence type="predicted"/>
<evidence type="ECO:0000313" key="1">
    <source>
        <dbReference type="EMBL" id="GER30278.1"/>
    </source>
</evidence>
<dbReference type="Proteomes" id="UP000325081">
    <property type="component" value="Unassembled WGS sequence"/>
</dbReference>
<comment type="caution">
    <text evidence="1">The sequence shown here is derived from an EMBL/GenBank/DDBJ whole genome shotgun (WGS) entry which is preliminary data.</text>
</comment>